<accession>A0AAV6LMD3</accession>
<feature type="region of interest" description="Disordered" evidence="1">
    <location>
        <begin position="89"/>
        <end position="109"/>
    </location>
</feature>
<dbReference type="Proteomes" id="UP000823749">
    <property type="component" value="Chromosome 1"/>
</dbReference>
<evidence type="ECO:0000256" key="1">
    <source>
        <dbReference type="SAM" id="MobiDB-lite"/>
    </source>
</evidence>
<feature type="compositionally biased region" description="Basic and acidic residues" evidence="1">
    <location>
        <begin position="52"/>
        <end position="66"/>
    </location>
</feature>
<evidence type="ECO:0000313" key="2">
    <source>
        <dbReference type="EMBL" id="KAG5566335.1"/>
    </source>
</evidence>
<protein>
    <submittedName>
        <fullName evidence="2">Uncharacterized protein</fullName>
    </submittedName>
</protein>
<evidence type="ECO:0000313" key="3">
    <source>
        <dbReference type="Proteomes" id="UP000823749"/>
    </source>
</evidence>
<keyword evidence="3" id="KW-1185">Reference proteome</keyword>
<reference evidence="2" key="1">
    <citation type="submission" date="2020-08" db="EMBL/GenBank/DDBJ databases">
        <title>Plant Genome Project.</title>
        <authorList>
            <person name="Zhang R.-G."/>
        </authorList>
    </citation>
    <scope>NUCLEOTIDE SEQUENCE</scope>
    <source>
        <strain evidence="2">WSP0</strain>
        <tissue evidence="2">Leaf</tissue>
    </source>
</reference>
<dbReference type="AlphaFoldDB" id="A0AAV6LMD3"/>
<name>A0AAV6LMD3_9ERIC</name>
<gene>
    <name evidence="2" type="ORF">RHGRI_002066</name>
</gene>
<feature type="region of interest" description="Disordered" evidence="1">
    <location>
        <begin position="1"/>
        <end position="71"/>
    </location>
</feature>
<feature type="compositionally biased region" description="Polar residues" evidence="1">
    <location>
        <begin position="39"/>
        <end position="49"/>
    </location>
</feature>
<comment type="caution">
    <text evidence="2">The sequence shown here is derived from an EMBL/GenBank/DDBJ whole genome shotgun (WGS) entry which is preliminary data.</text>
</comment>
<dbReference type="EMBL" id="JACTNZ010000001">
    <property type="protein sequence ID" value="KAG5566335.1"/>
    <property type="molecule type" value="Genomic_DNA"/>
</dbReference>
<sequence>MLPEVVGKSVKSSVDAPMTSMPVDDSIPEMFQEGDGALSNPNLQGQDASVSPKDKETTEMGSKDLDTPVPYMPEISKEKDALQTAITDPNPDTIQVAEPEPFFSIEANN</sequence>
<organism evidence="2 3">
    <name type="scientific">Rhododendron griersonianum</name>
    <dbReference type="NCBI Taxonomy" id="479676"/>
    <lineage>
        <taxon>Eukaryota</taxon>
        <taxon>Viridiplantae</taxon>
        <taxon>Streptophyta</taxon>
        <taxon>Embryophyta</taxon>
        <taxon>Tracheophyta</taxon>
        <taxon>Spermatophyta</taxon>
        <taxon>Magnoliopsida</taxon>
        <taxon>eudicotyledons</taxon>
        <taxon>Gunneridae</taxon>
        <taxon>Pentapetalae</taxon>
        <taxon>asterids</taxon>
        <taxon>Ericales</taxon>
        <taxon>Ericaceae</taxon>
        <taxon>Ericoideae</taxon>
        <taxon>Rhodoreae</taxon>
        <taxon>Rhododendron</taxon>
    </lineage>
</organism>
<proteinExistence type="predicted"/>